<evidence type="ECO:0000313" key="4">
    <source>
        <dbReference type="Proteomes" id="UP001206925"/>
    </source>
</evidence>
<accession>A0AAD5CFE6</accession>
<keyword evidence="4" id="KW-1185">Reference proteome</keyword>
<name>A0AAD5CFE6_AMBAR</name>
<comment type="caution">
    <text evidence="3">The sequence shown here is derived from an EMBL/GenBank/DDBJ whole genome shotgun (WGS) entry which is preliminary data.</text>
</comment>
<evidence type="ECO:0000256" key="2">
    <source>
        <dbReference type="ARBA" id="ARBA00022679"/>
    </source>
</evidence>
<comment type="similarity">
    <text evidence="1">Belongs to the UDP-glycosyltransferase family.</text>
</comment>
<dbReference type="AlphaFoldDB" id="A0AAD5CFE6"/>
<dbReference type="GO" id="GO:0080043">
    <property type="term" value="F:quercetin 3-O-glucosyltransferase activity"/>
    <property type="evidence" value="ECO:0007669"/>
    <property type="project" value="TreeGrafter"/>
</dbReference>
<dbReference type="EMBL" id="JAMZMK010008422">
    <property type="protein sequence ID" value="KAI7740489.1"/>
    <property type="molecule type" value="Genomic_DNA"/>
</dbReference>
<dbReference type="PANTHER" id="PTHR11926">
    <property type="entry name" value="GLUCOSYL/GLUCURONOSYL TRANSFERASES"/>
    <property type="match status" value="1"/>
</dbReference>
<dbReference type="Proteomes" id="UP001206925">
    <property type="component" value="Unassembled WGS sequence"/>
</dbReference>
<dbReference type="Pfam" id="PF00201">
    <property type="entry name" value="UDPGT"/>
    <property type="match status" value="2"/>
</dbReference>
<dbReference type="SUPFAM" id="SSF53756">
    <property type="entry name" value="UDP-Glycosyltransferase/glycogen phosphorylase"/>
    <property type="match status" value="2"/>
</dbReference>
<protein>
    <submittedName>
        <fullName evidence="3">Uncharacterized protein</fullName>
    </submittedName>
</protein>
<evidence type="ECO:0000313" key="3">
    <source>
        <dbReference type="EMBL" id="KAI7740489.1"/>
    </source>
</evidence>
<keyword evidence="2" id="KW-0808">Transferase</keyword>
<dbReference type="GO" id="GO:0080044">
    <property type="term" value="F:quercetin 7-O-glucosyltransferase activity"/>
    <property type="evidence" value="ECO:0007669"/>
    <property type="project" value="TreeGrafter"/>
</dbReference>
<dbReference type="FunFam" id="3.40.50.2000:FF:000019">
    <property type="entry name" value="Glycosyltransferase"/>
    <property type="match status" value="2"/>
</dbReference>
<proteinExistence type="inferred from homology"/>
<dbReference type="CDD" id="cd03784">
    <property type="entry name" value="GT1_Gtf-like"/>
    <property type="match status" value="2"/>
</dbReference>
<sequence>MTSHRKNKILIIAYPNQGHINPSLRFVNRLLKLNVDVTYSTSVSVIRRIEMQTTHHNITFAPFSDDHDDGKQPNTTFEQQYSDFATKGSCAIAEIISSTKAVGQPFDHLVYTSAVPWAAKVAYDHSLKSTLLWCQPATVLDIYYYYFNGYQDLISCNNNNPMFPINLPGLPSLTTADLPSFMLSSCPKEHKFVMEFMKEHSIRAVDKLVMLPVGPLVPDEFFEERGPLNNSLGCDLFEKPEEDYVKWLNAKPKLSVVYVSFGSLSSLSIDQVEEIASGLVESRRPFLWVIREGGQTAKLSKIEVLKEQGMIVSWCSQVEVLNHQAIGCFLMHGGWNSTIESLAAGVPTVVFSQWSDQMTNAKMVEDVWKTGVKMKKREGDGMMEGKEIKRCVEMMMEDEEVRRNAKKWRKLARQALNDGGSKNKILIVTYPSQGQINPSLNFANRLVMLGVNVTFCTSFTVIRRIDTQTTHHGLTFAPFSDGNDTDRQPTLQQFFLDFVTNGIRALEEIIRSATAAGQPFDHLVYTTVVPWAAKLAHAHSLESTLLWCQPATVLDIYYYYFNGYHDLISCSNNNNTTFSINLPGLPSLTTTDLPSLLLPSCPEEYLFIIQIMKDHIDVLKISPRILVNTFNELEVEPIRAIKELVMLPIGPLMPLEFIDGSGPTKSSLGCDLFEKQEEDYIKWLNTKPKLSVVYASFGSLATLSMDQAEEMASGLLESGRPFLWVIREGGQAAKLSKIEVLKQKGMIVSWCSQVEVLNHQAIGCFVTHCGWNSTLETLAAGVPTVAFSQWSDQVTNAKMIEDVWKTGVKVRRREGDGMVEGKEIKRCVEKVMEDEEIRRNAEKWRESTRKAIDNEGSSALNLQAFLYDA</sequence>
<dbReference type="PANTHER" id="PTHR11926:SF1361">
    <property type="entry name" value="CROCETIN GLUCOSYLTRANSFERASE"/>
    <property type="match status" value="1"/>
</dbReference>
<organism evidence="3 4">
    <name type="scientific">Ambrosia artemisiifolia</name>
    <name type="common">Common ragweed</name>
    <dbReference type="NCBI Taxonomy" id="4212"/>
    <lineage>
        <taxon>Eukaryota</taxon>
        <taxon>Viridiplantae</taxon>
        <taxon>Streptophyta</taxon>
        <taxon>Embryophyta</taxon>
        <taxon>Tracheophyta</taxon>
        <taxon>Spermatophyta</taxon>
        <taxon>Magnoliopsida</taxon>
        <taxon>eudicotyledons</taxon>
        <taxon>Gunneridae</taxon>
        <taxon>Pentapetalae</taxon>
        <taxon>asterids</taxon>
        <taxon>campanulids</taxon>
        <taxon>Asterales</taxon>
        <taxon>Asteraceae</taxon>
        <taxon>Asteroideae</taxon>
        <taxon>Heliantheae alliance</taxon>
        <taxon>Heliantheae</taxon>
        <taxon>Ambrosia</taxon>
    </lineage>
</organism>
<evidence type="ECO:0000256" key="1">
    <source>
        <dbReference type="ARBA" id="ARBA00009995"/>
    </source>
</evidence>
<reference evidence="3" key="1">
    <citation type="submission" date="2022-06" db="EMBL/GenBank/DDBJ databases">
        <title>Uncovering the hologenomic basis of an extraordinary plant invasion.</title>
        <authorList>
            <person name="Bieker V.C."/>
            <person name="Martin M.D."/>
            <person name="Gilbert T."/>
            <person name="Hodgins K."/>
            <person name="Battlay P."/>
            <person name="Petersen B."/>
            <person name="Wilson J."/>
        </authorList>
    </citation>
    <scope>NUCLEOTIDE SEQUENCE</scope>
    <source>
        <strain evidence="3">AA19_3_7</strain>
        <tissue evidence="3">Leaf</tissue>
    </source>
</reference>
<dbReference type="InterPro" id="IPR002213">
    <property type="entry name" value="UDP_glucos_trans"/>
</dbReference>
<dbReference type="Gene3D" id="3.40.50.2000">
    <property type="entry name" value="Glycogen Phosphorylase B"/>
    <property type="match status" value="4"/>
</dbReference>
<gene>
    <name evidence="3" type="ORF">M8C21_022750</name>
</gene>